<dbReference type="AlphaFoldDB" id="A0A0D0SQ11"/>
<evidence type="ECO:0000313" key="2">
    <source>
        <dbReference type="EMBL" id="GEQ06903.1"/>
    </source>
</evidence>
<comment type="similarity">
    <text evidence="1">Belongs to the UPF0435 family.</text>
</comment>
<dbReference type="Proteomes" id="UP000321057">
    <property type="component" value="Unassembled WGS sequence"/>
</dbReference>
<evidence type="ECO:0000313" key="6">
    <source>
        <dbReference type="Proteomes" id="UP000283576"/>
    </source>
</evidence>
<organism evidence="3 6">
    <name type="scientific">Staphylococcus gallinarum</name>
    <dbReference type="NCBI Taxonomy" id="1293"/>
    <lineage>
        <taxon>Bacteria</taxon>
        <taxon>Bacillati</taxon>
        <taxon>Bacillota</taxon>
        <taxon>Bacilli</taxon>
        <taxon>Bacillales</taxon>
        <taxon>Staphylococcaceae</taxon>
        <taxon>Staphylococcus</taxon>
    </lineage>
</organism>
<dbReference type="Pfam" id="PF06569">
    <property type="entry name" value="DUF1128"/>
    <property type="match status" value="1"/>
</dbReference>
<reference evidence="3 6" key="1">
    <citation type="journal article" date="2016" name="Front. Microbiol.">
        <title>Comprehensive Phylogenetic Analysis of Bovine Non-aureus Staphylococci Species Based on Whole-Genome Sequencing.</title>
        <authorList>
            <person name="Naushad S."/>
            <person name="Barkema H.W."/>
            <person name="Luby C."/>
            <person name="Condas L.A."/>
            <person name="Nobrega D.B."/>
            <person name="Carson D.A."/>
            <person name="De Buck J."/>
        </authorList>
    </citation>
    <scope>NUCLEOTIDE SEQUENCE [LARGE SCALE GENOMIC DNA]</scope>
    <source>
        <strain evidence="3 6">SNUC 1388</strain>
    </source>
</reference>
<dbReference type="InterPro" id="IPR009507">
    <property type="entry name" value="UPF0435"/>
</dbReference>
<dbReference type="EMBL" id="BKAX01000014">
    <property type="protein sequence ID" value="GEQ06903.1"/>
    <property type="molecule type" value="Genomic_DNA"/>
</dbReference>
<proteinExistence type="inferred from homology"/>
<reference evidence="2 7" key="3">
    <citation type="submission" date="2019-07" db="EMBL/GenBank/DDBJ databases">
        <title>Whole genome shotgun sequence of Staphylococcus gallinarum NBRC 109767.</title>
        <authorList>
            <person name="Hosoyama A."/>
            <person name="Uohara A."/>
            <person name="Ohji S."/>
            <person name="Ichikawa N."/>
        </authorList>
    </citation>
    <scope>NUCLEOTIDE SEQUENCE [LARGE SCALE GENOMIC DNA]</scope>
    <source>
        <strain evidence="2 7">NBRC 109767</strain>
    </source>
</reference>
<dbReference type="HAMAP" id="MF_00829">
    <property type="entry name" value="UPF0435"/>
    <property type="match status" value="1"/>
</dbReference>
<sequence>MTTRNEQMIEEIREKLNLVNQSLIDPEKYKTANEEEVQEIHEYVTSKDSFTPSETAAIADALGQLRK</sequence>
<evidence type="ECO:0000313" key="7">
    <source>
        <dbReference type="Proteomes" id="UP000321057"/>
    </source>
</evidence>
<dbReference type="EMBL" id="UHDK01000001">
    <property type="protein sequence ID" value="SUM33959.1"/>
    <property type="molecule type" value="Genomic_DNA"/>
</dbReference>
<reference evidence="4 5" key="2">
    <citation type="submission" date="2018-06" db="EMBL/GenBank/DDBJ databases">
        <authorList>
            <consortium name="Pathogen Informatics"/>
            <person name="Doyle S."/>
        </authorList>
    </citation>
    <scope>NUCLEOTIDE SEQUENCE [LARGE SCALE GENOMIC DNA]</scope>
    <source>
        <strain evidence="4 5">NCTC12195</strain>
    </source>
</reference>
<accession>A0A0D0SQ11</accession>
<dbReference type="Proteomes" id="UP000283576">
    <property type="component" value="Unassembled WGS sequence"/>
</dbReference>
<gene>
    <name evidence="3" type="ORF">BUZ01_10640</name>
    <name evidence="4" type="ORF">NCTC12195_03467</name>
    <name evidence="2" type="ORF">SGA02_27310</name>
</gene>
<evidence type="ECO:0000313" key="4">
    <source>
        <dbReference type="EMBL" id="SUM33959.1"/>
    </source>
</evidence>
<dbReference type="STRING" id="1293.SH09_08220"/>
<protein>
    <recommendedName>
        <fullName evidence="1">UPF0435 protein BUZ01_10640</fullName>
    </recommendedName>
</protein>
<evidence type="ECO:0000256" key="1">
    <source>
        <dbReference type="HAMAP-Rule" id="MF_00829"/>
    </source>
</evidence>
<dbReference type="EMBL" id="QXRZ01000007">
    <property type="protein sequence ID" value="RIL41886.1"/>
    <property type="molecule type" value="Genomic_DNA"/>
</dbReference>
<dbReference type="Proteomes" id="UP000255277">
    <property type="component" value="Unassembled WGS sequence"/>
</dbReference>
<keyword evidence="7" id="KW-1185">Reference proteome</keyword>
<dbReference type="OrthoDB" id="2404926at2"/>
<evidence type="ECO:0000313" key="5">
    <source>
        <dbReference type="Proteomes" id="UP000255277"/>
    </source>
</evidence>
<name>A0A0D0SQ11_STAGA</name>
<evidence type="ECO:0000313" key="3">
    <source>
        <dbReference type="EMBL" id="RIL41886.1"/>
    </source>
</evidence>